<dbReference type="PROSITE" id="PS50118">
    <property type="entry name" value="HMG_BOX_2"/>
    <property type="match status" value="1"/>
</dbReference>
<gene>
    <name evidence="7" type="ORF">PHJA_001794100</name>
</gene>
<keyword evidence="3 5" id="KW-0238">DNA-binding</keyword>
<dbReference type="OrthoDB" id="1919336at2759"/>
<dbReference type="InterPro" id="IPR009071">
    <property type="entry name" value="HMG_box_dom"/>
</dbReference>
<dbReference type="Proteomes" id="UP000653305">
    <property type="component" value="Unassembled WGS sequence"/>
</dbReference>
<dbReference type="InterPro" id="IPR036910">
    <property type="entry name" value="HMG_box_dom_sf"/>
</dbReference>
<evidence type="ECO:0000256" key="4">
    <source>
        <dbReference type="ARBA" id="ARBA00023242"/>
    </source>
</evidence>
<feature type="DNA-binding region" description="HMG box" evidence="5">
    <location>
        <begin position="1"/>
        <end position="62"/>
    </location>
</feature>
<comment type="similarity">
    <text evidence="2">Belongs to the HMGB family.</text>
</comment>
<dbReference type="GO" id="GO:0003682">
    <property type="term" value="F:chromatin binding"/>
    <property type="evidence" value="ECO:0007669"/>
    <property type="project" value="UniProtKB-ARBA"/>
</dbReference>
<evidence type="ECO:0000256" key="2">
    <source>
        <dbReference type="ARBA" id="ARBA00008774"/>
    </source>
</evidence>
<dbReference type="PANTHER" id="PTHR46261">
    <property type="entry name" value="HIGH MOBILITY GROUP B PROTEIN 4-RELATED"/>
    <property type="match status" value="1"/>
</dbReference>
<dbReference type="SUPFAM" id="SSF47095">
    <property type="entry name" value="HMG-box"/>
    <property type="match status" value="1"/>
</dbReference>
<sequence>MLFMAEFVKEYKEMQPDNKRGTTVGKAGGEWWKSMSELEKAPFIAKHQKGIEEYELAMKAYS</sequence>
<evidence type="ECO:0000259" key="6">
    <source>
        <dbReference type="PROSITE" id="PS50118"/>
    </source>
</evidence>
<dbReference type="GO" id="GO:0030527">
    <property type="term" value="F:structural constituent of chromatin"/>
    <property type="evidence" value="ECO:0007669"/>
    <property type="project" value="UniProtKB-ARBA"/>
</dbReference>
<feature type="domain" description="HMG box" evidence="6">
    <location>
        <begin position="1"/>
        <end position="62"/>
    </location>
</feature>
<dbReference type="AlphaFoldDB" id="A0A830CA77"/>
<dbReference type="GO" id="GO:0006325">
    <property type="term" value="P:chromatin organization"/>
    <property type="evidence" value="ECO:0007669"/>
    <property type="project" value="UniProtKB-ARBA"/>
</dbReference>
<dbReference type="PANTHER" id="PTHR46261:SF35">
    <property type="entry name" value="HIGH MOBILITY GROUP B PROTEIN 4-RELATED"/>
    <property type="match status" value="1"/>
</dbReference>
<keyword evidence="4 5" id="KW-0539">Nucleus</keyword>
<comment type="caution">
    <text evidence="7">The sequence shown here is derived from an EMBL/GenBank/DDBJ whole genome shotgun (WGS) entry which is preliminary data.</text>
</comment>
<dbReference type="GO" id="GO:0003677">
    <property type="term" value="F:DNA binding"/>
    <property type="evidence" value="ECO:0007669"/>
    <property type="project" value="UniProtKB-UniRule"/>
</dbReference>
<keyword evidence="8" id="KW-1185">Reference proteome</keyword>
<protein>
    <submittedName>
        <fullName evidence="7">Hmg1/2-like protein</fullName>
    </submittedName>
</protein>
<evidence type="ECO:0000313" key="7">
    <source>
        <dbReference type="EMBL" id="GFP96500.1"/>
    </source>
</evidence>
<proteinExistence type="inferred from homology"/>
<evidence type="ECO:0000256" key="1">
    <source>
        <dbReference type="ARBA" id="ARBA00004123"/>
    </source>
</evidence>
<dbReference type="Gene3D" id="1.10.30.10">
    <property type="entry name" value="High mobility group box domain"/>
    <property type="match status" value="1"/>
</dbReference>
<comment type="subcellular location">
    <subcellularLocation>
        <location evidence="1">Nucleus</location>
    </subcellularLocation>
</comment>
<evidence type="ECO:0000256" key="5">
    <source>
        <dbReference type="PROSITE-ProRule" id="PRU00267"/>
    </source>
</evidence>
<reference evidence="7" key="1">
    <citation type="submission" date="2020-07" db="EMBL/GenBank/DDBJ databases">
        <title>Ethylene signaling mediates host invasion by parasitic plants.</title>
        <authorList>
            <person name="Yoshida S."/>
        </authorList>
    </citation>
    <scope>NUCLEOTIDE SEQUENCE</scope>
    <source>
        <strain evidence="7">Okayama</strain>
    </source>
</reference>
<dbReference type="GO" id="GO:0000785">
    <property type="term" value="C:chromatin"/>
    <property type="evidence" value="ECO:0007669"/>
    <property type="project" value="UniProtKB-ARBA"/>
</dbReference>
<dbReference type="Pfam" id="PF00505">
    <property type="entry name" value="HMG_box"/>
    <property type="match status" value="1"/>
</dbReference>
<name>A0A830CA77_9LAMI</name>
<dbReference type="InterPro" id="IPR031061">
    <property type="entry name" value="HMGB_plant"/>
</dbReference>
<organism evidence="7 8">
    <name type="scientific">Phtheirospermum japonicum</name>
    <dbReference type="NCBI Taxonomy" id="374723"/>
    <lineage>
        <taxon>Eukaryota</taxon>
        <taxon>Viridiplantae</taxon>
        <taxon>Streptophyta</taxon>
        <taxon>Embryophyta</taxon>
        <taxon>Tracheophyta</taxon>
        <taxon>Spermatophyta</taxon>
        <taxon>Magnoliopsida</taxon>
        <taxon>eudicotyledons</taxon>
        <taxon>Gunneridae</taxon>
        <taxon>Pentapetalae</taxon>
        <taxon>asterids</taxon>
        <taxon>lamiids</taxon>
        <taxon>Lamiales</taxon>
        <taxon>Orobanchaceae</taxon>
        <taxon>Orobanchaceae incertae sedis</taxon>
        <taxon>Phtheirospermum</taxon>
    </lineage>
</organism>
<dbReference type="GO" id="GO:0005634">
    <property type="term" value="C:nucleus"/>
    <property type="evidence" value="ECO:0007669"/>
    <property type="project" value="UniProtKB-SubCell"/>
</dbReference>
<accession>A0A830CA77</accession>
<dbReference type="EMBL" id="BMAC01000441">
    <property type="protein sequence ID" value="GFP96500.1"/>
    <property type="molecule type" value="Genomic_DNA"/>
</dbReference>
<evidence type="ECO:0000313" key="8">
    <source>
        <dbReference type="Proteomes" id="UP000653305"/>
    </source>
</evidence>
<evidence type="ECO:0000256" key="3">
    <source>
        <dbReference type="ARBA" id="ARBA00023125"/>
    </source>
</evidence>